<dbReference type="InterPro" id="IPR006674">
    <property type="entry name" value="HD_domain"/>
</dbReference>
<dbReference type="SMART" id="SM00471">
    <property type="entry name" value="HDc"/>
    <property type="match status" value="1"/>
</dbReference>
<evidence type="ECO:0000256" key="1">
    <source>
        <dbReference type="ARBA" id="ARBA00012506"/>
    </source>
</evidence>
<comment type="catalytic activity">
    <reaction evidence="6">
        <text>P(1),P(4)-bis(5'-adenosyl) tetraphosphate + H2O = 2 ADP + 2 H(+)</text>
        <dbReference type="Rhea" id="RHEA:24252"/>
        <dbReference type="ChEBI" id="CHEBI:15377"/>
        <dbReference type="ChEBI" id="CHEBI:15378"/>
        <dbReference type="ChEBI" id="CHEBI:58141"/>
        <dbReference type="ChEBI" id="CHEBI:456216"/>
        <dbReference type="EC" id="3.6.1.41"/>
    </reaction>
</comment>
<dbReference type="PROSITE" id="PS51831">
    <property type="entry name" value="HD"/>
    <property type="match status" value="1"/>
</dbReference>
<dbReference type="PANTHER" id="PTHR35795:SF1">
    <property type="entry name" value="BIS(5'-NUCLEOSYL)-TETRAPHOSPHATASE, SYMMETRICAL"/>
    <property type="match status" value="1"/>
</dbReference>
<keyword evidence="2" id="KW-0479">Metal-binding</keyword>
<dbReference type="GO" id="GO:0000166">
    <property type="term" value="F:nucleotide binding"/>
    <property type="evidence" value="ECO:0007669"/>
    <property type="project" value="UniProtKB-KW"/>
</dbReference>
<dbReference type="InterPro" id="IPR005249">
    <property type="entry name" value="YqeK"/>
</dbReference>
<keyword evidence="4 8" id="KW-0378">Hydrolase</keyword>
<keyword evidence="3" id="KW-0547">Nucleotide-binding</keyword>
<protein>
    <recommendedName>
        <fullName evidence="1">bis(5'-nucleosyl)-tetraphosphatase (symmetrical)</fullName>
        <ecNumber evidence="1">3.6.1.41</ecNumber>
    </recommendedName>
</protein>
<evidence type="ECO:0000256" key="3">
    <source>
        <dbReference type="ARBA" id="ARBA00022741"/>
    </source>
</evidence>
<organism evidence="8 9">
    <name type="scientific">Candidatus Paralactobacillus gallistercoris</name>
    <dbReference type="NCBI Taxonomy" id="2838724"/>
    <lineage>
        <taxon>Bacteria</taxon>
        <taxon>Bacillati</taxon>
        <taxon>Bacillota</taxon>
        <taxon>Bacilli</taxon>
        <taxon>Lactobacillales</taxon>
        <taxon>Lactobacillaceae</taxon>
        <taxon>Lactobacillus</taxon>
    </lineage>
</organism>
<evidence type="ECO:0000313" key="8">
    <source>
        <dbReference type="EMBL" id="MBU3851700.1"/>
    </source>
</evidence>
<evidence type="ECO:0000313" key="9">
    <source>
        <dbReference type="Proteomes" id="UP000777303"/>
    </source>
</evidence>
<dbReference type="EMBL" id="JAHLFS010000045">
    <property type="protein sequence ID" value="MBU3851700.1"/>
    <property type="molecule type" value="Genomic_DNA"/>
</dbReference>
<dbReference type="Pfam" id="PF01966">
    <property type="entry name" value="HD"/>
    <property type="match status" value="1"/>
</dbReference>
<reference evidence="8" key="1">
    <citation type="journal article" date="2021" name="PeerJ">
        <title>Extensive microbial diversity within the chicken gut microbiome revealed by metagenomics and culture.</title>
        <authorList>
            <person name="Gilroy R."/>
            <person name="Ravi A."/>
            <person name="Getino M."/>
            <person name="Pursley I."/>
            <person name="Horton D.L."/>
            <person name="Alikhan N.F."/>
            <person name="Baker D."/>
            <person name="Gharbi K."/>
            <person name="Hall N."/>
            <person name="Watson M."/>
            <person name="Adriaenssens E.M."/>
            <person name="Foster-Nyarko E."/>
            <person name="Jarju S."/>
            <person name="Secka A."/>
            <person name="Antonio M."/>
            <person name="Oren A."/>
            <person name="Chaudhuri R.R."/>
            <person name="La Ragione R."/>
            <person name="Hildebrand F."/>
            <person name="Pallen M.J."/>
        </authorList>
    </citation>
    <scope>NUCLEOTIDE SEQUENCE</scope>
    <source>
        <strain evidence="8">F6-6636</strain>
    </source>
</reference>
<dbReference type="CDD" id="cd00077">
    <property type="entry name" value="HDc"/>
    <property type="match status" value="1"/>
</dbReference>
<dbReference type="SUPFAM" id="SSF109604">
    <property type="entry name" value="HD-domain/PDEase-like"/>
    <property type="match status" value="1"/>
</dbReference>
<gene>
    <name evidence="8" type="primary">yqeK</name>
    <name evidence="8" type="ORF">H9901_03275</name>
</gene>
<dbReference type="AlphaFoldDB" id="A0A948X359"/>
<dbReference type="PANTHER" id="PTHR35795">
    <property type="entry name" value="SLR1885 PROTEIN"/>
    <property type="match status" value="1"/>
</dbReference>
<dbReference type="EC" id="3.6.1.41" evidence="1"/>
<dbReference type="NCBIfam" id="TIGR00488">
    <property type="entry name" value="bis(5'-nucleosyl)-tetraphosphatase (symmetrical) YqeK"/>
    <property type="match status" value="1"/>
</dbReference>
<evidence type="ECO:0000256" key="2">
    <source>
        <dbReference type="ARBA" id="ARBA00022723"/>
    </source>
</evidence>
<evidence type="ECO:0000256" key="5">
    <source>
        <dbReference type="ARBA" id="ARBA00023004"/>
    </source>
</evidence>
<evidence type="ECO:0000256" key="4">
    <source>
        <dbReference type="ARBA" id="ARBA00022801"/>
    </source>
</evidence>
<sequence length="195" mass="22296">MVDYTNFIDYSRAELLNKMRQHLNEARLQHCLNVEQTAIKLAQQYNGDVNRAGLAGLIHDYAKQRSDTEFKQVIVQQHFDPVLLQYNNAIWHGIVGAYFIANELHIHDEQILNAVRRHTVGAPQMTTLDKIIFVADYIEPGRDFPGVAQARQLANTDLDAAVRFEICHTLEYLIQKQVAIYPGTLLTYNALVPNH</sequence>
<dbReference type="Proteomes" id="UP000777303">
    <property type="component" value="Unassembled WGS sequence"/>
</dbReference>
<proteinExistence type="predicted"/>
<dbReference type="InterPro" id="IPR051094">
    <property type="entry name" value="Diverse_Catalytic_Enzymes"/>
</dbReference>
<feature type="domain" description="HD" evidence="7">
    <location>
        <begin position="27"/>
        <end position="141"/>
    </location>
</feature>
<dbReference type="Gene3D" id="1.10.3210.10">
    <property type="entry name" value="Hypothetical protein af1432"/>
    <property type="match status" value="1"/>
</dbReference>
<reference evidence="8" key="2">
    <citation type="submission" date="2021-04" db="EMBL/GenBank/DDBJ databases">
        <authorList>
            <person name="Gilroy R."/>
        </authorList>
    </citation>
    <scope>NUCLEOTIDE SEQUENCE</scope>
    <source>
        <strain evidence="8">F6-6636</strain>
    </source>
</reference>
<evidence type="ECO:0000256" key="6">
    <source>
        <dbReference type="ARBA" id="ARBA00049417"/>
    </source>
</evidence>
<keyword evidence="5" id="KW-0408">Iron</keyword>
<dbReference type="GO" id="GO:0046872">
    <property type="term" value="F:metal ion binding"/>
    <property type="evidence" value="ECO:0007669"/>
    <property type="project" value="UniProtKB-KW"/>
</dbReference>
<evidence type="ECO:0000259" key="7">
    <source>
        <dbReference type="PROSITE" id="PS51831"/>
    </source>
</evidence>
<comment type="caution">
    <text evidence="8">The sequence shown here is derived from an EMBL/GenBank/DDBJ whole genome shotgun (WGS) entry which is preliminary data.</text>
</comment>
<dbReference type="InterPro" id="IPR003607">
    <property type="entry name" value="HD/PDEase_dom"/>
</dbReference>
<dbReference type="GO" id="GO:0008803">
    <property type="term" value="F:bis(5'-nucleosyl)-tetraphosphatase (symmetrical) activity"/>
    <property type="evidence" value="ECO:0007669"/>
    <property type="project" value="UniProtKB-EC"/>
</dbReference>
<name>A0A948X359_9LACO</name>
<accession>A0A948X359</accession>